<gene>
    <name evidence="1" type="ORF">AW0309160_01834</name>
</gene>
<protein>
    <submittedName>
        <fullName evidence="1">Uncharacterized protein</fullName>
    </submittedName>
</protein>
<dbReference type="EMBL" id="LR721750">
    <property type="protein sequence ID" value="VVV04439.1"/>
    <property type="molecule type" value="Genomic_DNA"/>
</dbReference>
<name>A0A5Q4ZVP8_9GAMM</name>
<dbReference type="AlphaFoldDB" id="A0A5Q4ZVP8"/>
<proteinExistence type="predicted"/>
<organism evidence="1">
    <name type="scientific">Aliivibrio wodanis</name>
    <dbReference type="NCBI Taxonomy" id="80852"/>
    <lineage>
        <taxon>Bacteria</taxon>
        <taxon>Pseudomonadati</taxon>
        <taxon>Pseudomonadota</taxon>
        <taxon>Gammaproteobacteria</taxon>
        <taxon>Vibrionales</taxon>
        <taxon>Vibrionaceae</taxon>
        <taxon>Aliivibrio</taxon>
    </lineage>
</organism>
<reference evidence="1" key="1">
    <citation type="submission" date="2019-09" db="EMBL/GenBank/DDBJ databases">
        <authorList>
            <person name="Hjerde E."/>
        </authorList>
    </citation>
    <scope>NUCLEOTIDE SEQUENCE</scope>
    <source>
        <strain evidence="1">06/09/160</strain>
    </source>
</reference>
<sequence>MNFLIGIFGKSLLDIAKGIFLQITWQVIVERFATRVVVWGLEKLKTLTTNDVVQGTVDDVLKSLQGKRLKEVPIISDKPKE</sequence>
<evidence type="ECO:0000313" key="1">
    <source>
        <dbReference type="EMBL" id="VVV04439.1"/>
    </source>
</evidence>
<accession>A0A5Q4ZVP8</accession>